<organism evidence="1 2">
    <name type="scientific">Allonocardiopsis opalescens</name>
    <dbReference type="NCBI Taxonomy" id="1144618"/>
    <lineage>
        <taxon>Bacteria</taxon>
        <taxon>Bacillati</taxon>
        <taxon>Actinomycetota</taxon>
        <taxon>Actinomycetes</taxon>
        <taxon>Streptosporangiales</taxon>
        <taxon>Allonocardiopsis</taxon>
    </lineage>
</organism>
<comment type="caution">
    <text evidence="1">The sequence shown here is derived from an EMBL/GenBank/DDBJ whole genome shotgun (WGS) entry which is preliminary data.</text>
</comment>
<dbReference type="Proteomes" id="UP000237846">
    <property type="component" value="Unassembled WGS sequence"/>
</dbReference>
<dbReference type="RefSeq" id="WP_106237487.1">
    <property type="nucleotide sequence ID" value="NZ_PVZC01000001.1"/>
</dbReference>
<sequence>MSILNDTYGTPDLGDPKGAWWNRIQIIQGGTPDKHGVVLDRFADIHLFKQPDVSVIPCLCHSTDIWTELIDWLADNHAFCHNTKTPVWVRVLYPSQHDTPLPPGAQLIDQRAVHITIGTLD</sequence>
<protein>
    <submittedName>
        <fullName evidence="1">Uncharacterized protein</fullName>
    </submittedName>
</protein>
<name>A0A2T0QCC4_9ACTN</name>
<evidence type="ECO:0000313" key="2">
    <source>
        <dbReference type="Proteomes" id="UP000237846"/>
    </source>
</evidence>
<dbReference type="AlphaFoldDB" id="A0A2T0QCC4"/>
<keyword evidence="2" id="KW-1185">Reference proteome</keyword>
<accession>A0A2T0QCC4</accession>
<dbReference type="EMBL" id="PVZC01000001">
    <property type="protein sequence ID" value="PRY01562.1"/>
    <property type="molecule type" value="Genomic_DNA"/>
</dbReference>
<evidence type="ECO:0000313" key="1">
    <source>
        <dbReference type="EMBL" id="PRY01562.1"/>
    </source>
</evidence>
<dbReference type="OrthoDB" id="40820at2"/>
<proteinExistence type="predicted"/>
<gene>
    <name evidence="1" type="ORF">CLV72_101145</name>
</gene>
<reference evidence="1 2" key="1">
    <citation type="submission" date="2018-03" db="EMBL/GenBank/DDBJ databases">
        <title>Genomic Encyclopedia of Archaeal and Bacterial Type Strains, Phase II (KMG-II): from individual species to whole genera.</title>
        <authorList>
            <person name="Goeker M."/>
        </authorList>
    </citation>
    <scope>NUCLEOTIDE SEQUENCE [LARGE SCALE GENOMIC DNA]</scope>
    <source>
        <strain evidence="1 2">DSM 45601</strain>
    </source>
</reference>